<evidence type="ECO:0000313" key="2">
    <source>
        <dbReference type="Proteomes" id="UP000008138"/>
    </source>
</evidence>
<protein>
    <submittedName>
        <fullName evidence="1">Uncharacterized protein</fullName>
    </submittedName>
</protein>
<gene>
    <name evidence="1" type="ordered locus">TUZN_2231</name>
</gene>
<name>F2L669_THEU7</name>
<dbReference type="AlphaFoldDB" id="F2L669"/>
<sequence length="53" mass="6178">MLTLGLEFLIDEPFPIIMVKIAKRLGNQVYAQLRITRILDVTQPMINKMLTLY</sequence>
<reference evidence="1 2" key="1">
    <citation type="journal article" date="2011" name="J. Bacteriol.">
        <title>Complete genome sequence of the thermoacidophilic crenarchaeon Thermoproteus uzoniensis 768-20.</title>
        <authorList>
            <person name="Mardanov A.V."/>
            <person name="Gumerov V.M."/>
            <person name="Beletsky A.V."/>
            <person name="Prokofeva M.I."/>
            <person name="Bonch-Osmolovskaya E.A."/>
            <person name="Ravin N.V."/>
            <person name="Skryabin K.G."/>
        </authorList>
    </citation>
    <scope>NUCLEOTIDE SEQUENCE [LARGE SCALE GENOMIC DNA]</scope>
    <source>
        <strain evidence="1 2">768-20</strain>
    </source>
</reference>
<evidence type="ECO:0000313" key="1">
    <source>
        <dbReference type="EMBL" id="AEA13685.1"/>
    </source>
</evidence>
<dbReference type="eggNOG" id="arCOG00021">
    <property type="taxonomic scope" value="Archaea"/>
</dbReference>
<organism evidence="1 2">
    <name type="scientific">Thermoproteus uzoniensis (strain 768-20)</name>
    <dbReference type="NCBI Taxonomy" id="999630"/>
    <lineage>
        <taxon>Archaea</taxon>
        <taxon>Thermoproteota</taxon>
        <taxon>Thermoprotei</taxon>
        <taxon>Thermoproteales</taxon>
        <taxon>Thermoproteaceae</taxon>
        <taxon>Thermoproteus</taxon>
    </lineage>
</organism>
<dbReference type="KEGG" id="tuz:TUZN_2231"/>
<proteinExistence type="predicted"/>
<accession>F2L669</accession>
<reference key="2">
    <citation type="submission" date="2011-03" db="EMBL/GenBank/DDBJ databases">
        <title>Complete genome sequence of the thermoacidophilic crenarchaeon Thermoproteus uzoniensis 768-20.</title>
        <authorList>
            <person name="Mardanov A.V."/>
            <person name="Gumerov V.M."/>
            <person name="Beletsky A.V."/>
            <person name="Prokofeva M.I."/>
            <person name="Bonch-Osmolovskaya E.A."/>
            <person name="Ravin N.V."/>
            <person name="Skryabin K.G."/>
        </authorList>
    </citation>
    <scope>NUCLEOTIDE SEQUENCE</scope>
    <source>
        <strain>768-20</strain>
    </source>
</reference>
<dbReference type="Proteomes" id="UP000008138">
    <property type="component" value="Chromosome"/>
</dbReference>
<keyword evidence="2" id="KW-1185">Reference proteome</keyword>
<dbReference type="EMBL" id="CP002590">
    <property type="protein sequence ID" value="AEA13685.1"/>
    <property type="molecule type" value="Genomic_DNA"/>
</dbReference>
<dbReference type="HOGENOM" id="CLU_3057340_0_0_2"/>